<evidence type="ECO:0000313" key="2">
    <source>
        <dbReference type="Proteomes" id="UP000027195"/>
    </source>
</evidence>
<organism evidence="1 2">
    <name type="scientific">Botryobasidium botryosum (strain FD-172 SS1)</name>
    <dbReference type="NCBI Taxonomy" id="930990"/>
    <lineage>
        <taxon>Eukaryota</taxon>
        <taxon>Fungi</taxon>
        <taxon>Dikarya</taxon>
        <taxon>Basidiomycota</taxon>
        <taxon>Agaricomycotina</taxon>
        <taxon>Agaricomycetes</taxon>
        <taxon>Cantharellales</taxon>
        <taxon>Botryobasidiaceae</taxon>
        <taxon>Botryobasidium</taxon>
    </lineage>
</organism>
<evidence type="ECO:0008006" key="3">
    <source>
        <dbReference type="Google" id="ProtNLM"/>
    </source>
</evidence>
<dbReference type="Gene3D" id="2.60.120.620">
    <property type="entry name" value="q2cbj1_9rhob like domain"/>
    <property type="match status" value="1"/>
</dbReference>
<sequence>MVKEYKYLSPEQVEHFLEHGWILIPAAFTPEKAREFTHDVWLRLGYDKDDKNTWAKERVHMPHHYSEPTQTFAPKAWGAMCELLGGEDRVDPKSSNWGNSLIVNLGTEENEDGKGEDKIIDPKNFNNWHVDGDFFVHFLDSPEQALLVVPLFSDIAHRGGATYISPDGINLVAKYLASHPEGVLPTGLSFTPQFDSTDVFDHLKKIHECSEFAELTGKTGDVVLMHPLMLHSASINYTRVPRLITNPPVSLREPFNFARDDPKEYSLVEKKTLRALGVEKLDFKITAERRRIVPARVALQNKMMQEELERLEKAKKAEGELDLPKVQAVGA</sequence>
<dbReference type="Proteomes" id="UP000027195">
    <property type="component" value="Unassembled WGS sequence"/>
</dbReference>
<dbReference type="SUPFAM" id="SSF51197">
    <property type="entry name" value="Clavaminate synthase-like"/>
    <property type="match status" value="1"/>
</dbReference>
<dbReference type="EMBL" id="KL198138">
    <property type="protein sequence ID" value="KDQ06384.1"/>
    <property type="molecule type" value="Genomic_DNA"/>
</dbReference>
<gene>
    <name evidence="1" type="ORF">BOTBODRAFT_39628</name>
</gene>
<protein>
    <recommendedName>
        <fullName evidence="3">Phytanoyl-CoA dioxygenase</fullName>
    </recommendedName>
</protein>
<reference evidence="2" key="1">
    <citation type="journal article" date="2014" name="Proc. Natl. Acad. Sci. U.S.A.">
        <title>Extensive sampling of basidiomycete genomes demonstrates inadequacy of the white-rot/brown-rot paradigm for wood decay fungi.</title>
        <authorList>
            <person name="Riley R."/>
            <person name="Salamov A.A."/>
            <person name="Brown D.W."/>
            <person name="Nagy L.G."/>
            <person name="Floudas D."/>
            <person name="Held B.W."/>
            <person name="Levasseur A."/>
            <person name="Lombard V."/>
            <person name="Morin E."/>
            <person name="Otillar R."/>
            <person name="Lindquist E.A."/>
            <person name="Sun H."/>
            <person name="LaButti K.M."/>
            <person name="Schmutz J."/>
            <person name="Jabbour D."/>
            <person name="Luo H."/>
            <person name="Baker S.E."/>
            <person name="Pisabarro A.G."/>
            <person name="Walton J.D."/>
            <person name="Blanchette R.A."/>
            <person name="Henrissat B."/>
            <person name="Martin F."/>
            <person name="Cullen D."/>
            <person name="Hibbett D.S."/>
            <person name="Grigoriev I.V."/>
        </authorList>
    </citation>
    <scope>NUCLEOTIDE SEQUENCE [LARGE SCALE GENOMIC DNA]</scope>
    <source>
        <strain evidence="2">FD-172 SS1</strain>
    </source>
</reference>
<name>A0A067LTJ9_BOTB1</name>
<proteinExistence type="predicted"/>
<dbReference type="HOGENOM" id="CLU_053011_0_0_1"/>
<dbReference type="AlphaFoldDB" id="A0A067LTJ9"/>
<dbReference type="InParanoid" id="A0A067LTJ9"/>
<dbReference type="OrthoDB" id="4664297at2759"/>
<accession>A0A067LTJ9</accession>
<evidence type="ECO:0000313" key="1">
    <source>
        <dbReference type="EMBL" id="KDQ06384.1"/>
    </source>
</evidence>
<keyword evidence="2" id="KW-1185">Reference proteome</keyword>